<dbReference type="EMBL" id="ML977143">
    <property type="protein sequence ID" value="KAF1990117.1"/>
    <property type="molecule type" value="Genomic_DNA"/>
</dbReference>
<gene>
    <name evidence="1" type="ORF">K402DRAFT_248232</name>
</gene>
<sequence length="161" mass="18282">MKCPAIATFKVRIPTSKPQIPNTYRPKSGEQPTYINQMAGLTIIESQIPDPRSQKVLWPRRCATRVQNVRPAERQIPAAWGGFLNMATADQAALWRHRLLPSSWVRCFIMVDGRIVAVSLWMWRWRWVGGGGGEDDDDEAKACVYEYHVPPTSSNVGRYPT</sequence>
<protein>
    <submittedName>
        <fullName evidence="1">Uncharacterized protein</fullName>
    </submittedName>
</protein>
<name>A0A6G1HAM9_9PEZI</name>
<dbReference type="Proteomes" id="UP000800041">
    <property type="component" value="Unassembled WGS sequence"/>
</dbReference>
<reference evidence="1" key="1">
    <citation type="journal article" date="2020" name="Stud. Mycol.">
        <title>101 Dothideomycetes genomes: a test case for predicting lifestyles and emergence of pathogens.</title>
        <authorList>
            <person name="Haridas S."/>
            <person name="Albert R."/>
            <person name="Binder M."/>
            <person name="Bloem J."/>
            <person name="Labutti K."/>
            <person name="Salamov A."/>
            <person name="Andreopoulos B."/>
            <person name="Baker S."/>
            <person name="Barry K."/>
            <person name="Bills G."/>
            <person name="Bluhm B."/>
            <person name="Cannon C."/>
            <person name="Castanera R."/>
            <person name="Culley D."/>
            <person name="Daum C."/>
            <person name="Ezra D."/>
            <person name="Gonzalez J."/>
            <person name="Henrissat B."/>
            <person name="Kuo A."/>
            <person name="Liang C."/>
            <person name="Lipzen A."/>
            <person name="Lutzoni F."/>
            <person name="Magnuson J."/>
            <person name="Mondo S."/>
            <person name="Nolan M."/>
            <person name="Ohm R."/>
            <person name="Pangilinan J."/>
            <person name="Park H.-J."/>
            <person name="Ramirez L."/>
            <person name="Alfaro M."/>
            <person name="Sun H."/>
            <person name="Tritt A."/>
            <person name="Yoshinaga Y."/>
            <person name="Zwiers L.-H."/>
            <person name="Turgeon B."/>
            <person name="Goodwin S."/>
            <person name="Spatafora J."/>
            <person name="Crous P."/>
            <person name="Grigoriev I."/>
        </authorList>
    </citation>
    <scope>NUCLEOTIDE SEQUENCE</scope>
    <source>
        <strain evidence="1">CBS 113979</strain>
    </source>
</reference>
<evidence type="ECO:0000313" key="2">
    <source>
        <dbReference type="Proteomes" id="UP000800041"/>
    </source>
</evidence>
<organism evidence="1 2">
    <name type="scientific">Aulographum hederae CBS 113979</name>
    <dbReference type="NCBI Taxonomy" id="1176131"/>
    <lineage>
        <taxon>Eukaryota</taxon>
        <taxon>Fungi</taxon>
        <taxon>Dikarya</taxon>
        <taxon>Ascomycota</taxon>
        <taxon>Pezizomycotina</taxon>
        <taxon>Dothideomycetes</taxon>
        <taxon>Pleosporomycetidae</taxon>
        <taxon>Aulographales</taxon>
        <taxon>Aulographaceae</taxon>
    </lineage>
</organism>
<evidence type="ECO:0000313" key="1">
    <source>
        <dbReference type="EMBL" id="KAF1990117.1"/>
    </source>
</evidence>
<accession>A0A6G1HAM9</accession>
<proteinExistence type="predicted"/>
<dbReference type="AlphaFoldDB" id="A0A6G1HAM9"/>
<keyword evidence="2" id="KW-1185">Reference proteome</keyword>